<evidence type="ECO:0000259" key="2">
    <source>
        <dbReference type="Pfam" id="PF00583"/>
    </source>
</evidence>
<evidence type="ECO:0000313" key="4">
    <source>
        <dbReference type="RefSeq" id="XP_024943275.1"/>
    </source>
</evidence>
<feature type="domain" description="N-acetyltransferase" evidence="2">
    <location>
        <begin position="147"/>
        <end position="210"/>
    </location>
</feature>
<sequence length="299" mass="33543">MERRASAFSKGRRRQSISECITEISVSDLLDLENSSINNVNHVSENAPMVWERMSNGYRIVDLKEERIIEAIKLIKNDFLKSEPMCCATHVKKDFVSAKSYLQLILRHMRDLESLCALKEGTGDLVGVLIGSNDETVDKYYNEIQLNQGLFLSKIINLRNCLFAKAGVTELFGTGKFYQINVLCVEMDHRNKGIGTALVRSCISRVNQLRIPGCVAAFSSAAAQTIGERLNFEKVTEISYRNFVTPHNNAKPFNHIPAGNFSISCMILVTNSPDEDKTALNSNRESQSKSSAKVKRKKK</sequence>
<dbReference type="KEGG" id="ccin:107270103"/>
<gene>
    <name evidence="4" type="primary">LOC107270103</name>
</gene>
<dbReference type="PANTHER" id="PTHR20905:SF28">
    <property type="entry name" value="GH28833P-RELATED"/>
    <property type="match status" value="1"/>
</dbReference>
<protein>
    <submittedName>
        <fullName evidence="4">Uncharacterized protein LOC107270103</fullName>
    </submittedName>
</protein>
<feature type="region of interest" description="Disordered" evidence="1">
    <location>
        <begin position="275"/>
        <end position="299"/>
    </location>
</feature>
<evidence type="ECO:0000256" key="1">
    <source>
        <dbReference type="SAM" id="MobiDB-lite"/>
    </source>
</evidence>
<name>A0AAJ7RML3_CEPCN</name>
<dbReference type="GeneID" id="107270103"/>
<dbReference type="GO" id="GO:0008080">
    <property type="term" value="F:N-acetyltransferase activity"/>
    <property type="evidence" value="ECO:0007669"/>
    <property type="project" value="TreeGrafter"/>
</dbReference>
<keyword evidence="3" id="KW-1185">Reference proteome</keyword>
<dbReference type="PANTHER" id="PTHR20905">
    <property type="entry name" value="N-ACETYLTRANSFERASE-RELATED"/>
    <property type="match status" value="1"/>
</dbReference>
<dbReference type="AlphaFoldDB" id="A0AAJ7RML3"/>
<dbReference type="Pfam" id="PF00583">
    <property type="entry name" value="Acetyltransf_1"/>
    <property type="match status" value="1"/>
</dbReference>
<evidence type="ECO:0000313" key="3">
    <source>
        <dbReference type="Proteomes" id="UP000694920"/>
    </source>
</evidence>
<dbReference type="Gene3D" id="3.40.630.30">
    <property type="match status" value="1"/>
</dbReference>
<organism evidence="3 4">
    <name type="scientific">Cephus cinctus</name>
    <name type="common">Wheat stem sawfly</name>
    <dbReference type="NCBI Taxonomy" id="211228"/>
    <lineage>
        <taxon>Eukaryota</taxon>
        <taxon>Metazoa</taxon>
        <taxon>Ecdysozoa</taxon>
        <taxon>Arthropoda</taxon>
        <taxon>Hexapoda</taxon>
        <taxon>Insecta</taxon>
        <taxon>Pterygota</taxon>
        <taxon>Neoptera</taxon>
        <taxon>Endopterygota</taxon>
        <taxon>Hymenoptera</taxon>
        <taxon>Cephoidea</taxon>
        <taxon>Cephidae</taxon>
        <taxon>Cephus</taxon>
    </lineage>
</organism>
<dbReference type="Proteomes" id="UP000694920">
    <property type="component" value="Unplaced"/>
</dbReference>
<dbReference type="RefSeq" id="XP_024943275.1">
    <property type="nucleotide sequence ID" value="XM_025087507.1"/>
</dbReference>
<proteinExistence type="predicted"/>
<dbReference type="SUPFAM" id="SSF55729">
    <property type="entry name" value="Acyl-CoA N-acyltransferases (Nat)"/>
    <property type="match status" value="1"/>
</dbReference>
<dbReference type="InterPro" id="IPR000182">
    <property type="entry name" value="GNAT_dom"/>
</dbReference>
<dbReference type="InterPro" id="IPR016181">
    <property type="entry name" value="Acyl_CoA_acyltransferase"/>
</dbReference>
<accession>A0AAJ7RML3</accession>
<reference evidence="4" key="1">
    <citation type="submission" date="2025-08" db="UniProtKB">
        <authorList>
            <consortium name="RefSeq"/>
        </authorList>
    </citation>
    <scope>IDENTIFICATION</scope>
</reference>